<sequence>MKGNRGNIRRGHESLINETYLSDLITTPTTD</sequence>
<evidence type="ECO:0000313" key="2">
    <source>
        <dbReference type="Proteomes" id="UP000000547"/>
    </source>
</evidence>
<dbReference type="EMBL" id="CP000083">
    <property type="protein sequence ID" value="AAZ25907.1"/>
    <property type="molecule type" value="Genomic_DNA"/>
</dbReference>
<dbReference type="AlphaFoldDB" id="Q47V46"/>
<organism evidence="1 2">
    <name type="scientific">Colwellia psychrerythraea (strain 34H / ATCC BAA-681)</name>
    <name type="common">Vibrio psychroerythus</name>
    <dbReference type="NCBI Taxonomy" id="167879"/>
    <lineage>
        <taxon>Bacteria</taxon>
        <taxon>Pseudomonadati</taxon>
        <taxon>Pseudomonadota</taxon>
        <taxon>Gammaproteobacteria</taxon>
        <taxon>Alteromonadales</taxon>
        <taxon>Colwelliaceae</taxon>
        <taxon>Colwellia</taxon>
    </lineage>
</organism>
<reference evidence="1" key="1">
    <citation type="journal article" date="2005" name="Proc. Natl. Acad. Sci. U.S.A.">
        <title>The psychrophilic lifestyle as revealed by the genome sequence of Colwellia psychrerythraea 34H through genomic and proteomic analyses.</title>
        <authorList>
            <person name="Methe B.A."/>
            <person name="Nelson K.E."/>
            <person name="Deming J.W."/>
            <person name="Momen B."/>
            <person name="Melamud E."/>
            <person name="Zhang X."/>
            <person name="Moult J."/>
            <person name="Madupu R."/>
            <person name="Nelson W.C."/>
            <person name="Dodson R.J."/>
            <person name="Brinkac L.M."/>
            <person name="Daugherty S.C."/>
            <person name="Durkin A.S."/>
            <person name="DeBoy R.T."/>
            <person name="Kolonay J.F."/>
            <person name="Sullivan S.A."/>
            <person name="Zhou L."/>
            <person name="Davidsen T.M."/>
            <person name="Wu M."/>
            <person name="Huston A.L."/>
            <person name="Lewis M."/>
            <person name="Weaver B."/>
            <person name="Weidman J.F."/>
            <person name="Khouri H."/>
            <person name="Utterback T.R."/>
            <person name="Feldblyum T.V."/>
            <person name="Fraser C.M."/>
        </authorList>
    </citation>
    <scope>NUCLEOTIDE SEQUENCE [LARGE SCALE GENOMIC DNA]</scope>
    <source>
        <strain evidence="1">34H</strain>
    </source>
</reference>
<name>Q47V46_COLP3</name>
<evidence type="ECO:0000313" key="1">
    <source>
        <dbReference type="EMBL" id="AAZ25907.1"/>
    </source>
</evidence>
<dbReference type="HOGENOM" id="CLU_3395949_0_0_6"/>
<dbReference type="Proteomes" id="UP000000547">
    <property type="component" value="Chromosome"/>
</dbReference>
<gene>
    <name evidence="1" type="ordered locus">CPS_4682</name>
</gene>
<dbReference type="KEGG" id="cps:CPS_4682"/>
<proteinExistence type="predicted"/>
<protein>
    <submittedName>
        <fullName evidence="1">Uncharacterized protein</fullName>
    </submittedName>
</protein>
<accession>Q47V46</accession>